<sequence>MAFRGIRGVNIFPRPLGQAIWRGAFQDSFSASLLDKAMLQEVQGQQYRDAVLGPPDVEGGALVQLLRGEEMDGKLGPYVQDAKSACPQTMALFPM</sequence>
<protein>
    <submittedName>
        <fullName evidence="1">Uncharacterized protein</fullName>
    </submittedName>
</protein>
<evidence type="ECO:0000313" key="1">
    <source>
        <dbReference type="EMBL" id="KAG5998761.1"/>
    </source>
</evidence>
<reference evidence="1" key="1">
    <citation type="journal article" date="2020" name="bioRxiv">
        <title>Whole genome comparisons of ergot fungi reveals the divergence and evolution of species within the genus Claviceps are the result of varying mechanisms driving genome evolution and host range expansion.</title>
        <authorList>
            <person name="Wyka S.A."/>
            <person name="Mondo S.J."/>
            <person name="Liu M."/>
            <person name="Dettman J."/>
            <person name="Nalam V."/>
            <person name="Broders K.D."/>
        </authorList>
    </citation>
    <scope>NUCLEOTIDE SEQUENCE</scope>
    <source>
        <strain evidence="1">CCC 602</strain>
    </source>
</reference>
<gene>
    <name evidence="1" type="ORF">E4U43_002362</name>
</gene>
<dbReference type="EMBL" id="SRPW01001823">
    <property type="protein sequence ID" value="KAG5998761.1"/>
    <property type="molecule type" value="Genomic_DNA"/>
</dbReference>
<name>A0A9P7SVB1_9HYPO</name>
<dbReference type="Proteomes" id="UP000748025">
    <property type="component" value="Unassembled WGS sequence"/>
</dbReference>
<comment type="caution">
    <text evidence="1">The sequence shown here is derived from an EMBL/GenBank/DDBJ whole genome shotgun (WGS) entry which is preliminary data.</text>
</comment>
<keyword evidence="2" id="KW-1185">Reference proteome</keyword>
<evidence type="ECO:0000313" key="2">
    <source>
        <dbReference type="Proteomes" id="UP000748025"/>
    </source>
</evidence>
<accession>A0A9P7SVB1</accession>
<organism evidence="1 2">
    <name type="scientific">Claviceps pusilla</name>
    <dbReference type="NCBI Taxonomy" id="123648"/>
    <lineage>
        <taxon>Eukaryota</taxon>
        <taxon>Fungi</taxon>
        <taxon>Dikarya</taxon>
        <taxon>Ascomycota</taxon>
        <taxon>Pezizomycotina</taxon>
        <taxon>Sordariomycetes</taxon>
        <taxon>Hypocreomycetidae</taxon>
        <taxon>Hypocreales</taxon>
        <taxon>Clavicipitaceae</taxon>
        <taxon>Claviceps</taxon>
    </lineage>
</organism>
<dbReference type="OrthoDB" id="10317180at2759"/>
<proteinExistence type="predicted"/>
<dbReference type="AlphaFoldDB" id="A0A9P7SVB1"/>